<organism evidence="1 2">
    <name type="scientific">Arctium lappa</name>
    <name type="common">Greater burdock</name>
    <name type="synonym">Lappa major</name>
    <dbReference type="NCBI Taxonomy" id="4217"/>
    <lineage>
        <taxon>Eukaryota</taxon>
        <taxon>Viridiplantae</taxon>
        <taxon>Streptophyta</taxon>
        <taxon>Embryophyta</taxon>
        <taxon>Tracheophyta</taxon>
        <taxon>Spermatophyta</taxon>
        <taxon>Magnoliopsida</taxon>
        <taxon>eudicotyledons</taxon>
        <taxon>Gunneridae</taxon>
        <taxon>Pentapetalae</taxon>
        <taxon>asterids</taxon>
        <taxon>campanulids</taxon>
        <taxon>Asterales</taxon>
        <taxon>Asteraceae</taxon>
        <taxon>Carduoideae</taxon>
        <taxon>Cardueae</taxon>
        <taxon>Arctiinae</taxon>
        <taxon>Arctium</taxon>
    </lineage>
</organism>
<reference evidence="1 2" key="2">
    <citation type="journal article" date="2022" name="Mol. Ecol. Resour.">
        <title>The genomes of chicory, endive, great burdock and yacon provide insights into Asteraceae paleo-polyploidization history and plant inulin production.</title>
        <authorList>
            <person name="Fan W."/>
            <person name="Wang S."/>
            <person name="Wang H."/>
            <person name="Wang A."/>
            <person name="Jiang F."/>
            <person name="Liu H."/>
            <person name="Zhao H."/>
            <person name="Xu D."/>
            <person name="Zhang Y."/>
        </authorList>
    </citation>
    <scope>NUCLEOTIDE SEQUENCE [LARGE SCALE GENOMIC DNA]</scope>
    <source>
        <strain evidence="2">cv. Niubang</strain>
    </source>
</reference>
<dbReference type="EMBL" id="CM042047">
    <property type="protein sequence ID" value="KAI3770346.1"/>
    <property type="molecule type" value="Genomic_DNA"/>
</dbReference>
<name>A0ACB9FH83_ARCLA</name>
<reference evidence="2" key="1">
    <citation type="journal article" date="2022" name="Mol. Ecol. Resour.">
        <title>The genomes of chicory, endive, great burdock and yacon provide insights into Asteraceae palaeo-polyploidization history and plant inulin production.</title>
        <authorList>
            <person name="Fan W."/>
            <person name="Wang S."/>
            <person name="Wang H."/>
            <person name="Wang A."/>
            <person name="Jiang F."/>
            <person name="Liu H."/>
            <person name="Zhao H."/>
            <person name="Xu D."/>
            <person name="Zhang Y."/>
        </authorList>
    </citation>
    <scope>NUCLEOTIDE SEQUENCE [LARGE SCALE GENOMIC DNA]</scope>
    <source>
        <strain evidence="2">cv. Niubang</strain>
    </source>
</reference>
<protein>
    <submittedName>
        <fullName evidence="1">Uncharacterized protein</fullName>
    </submittedName>
</protein>
<sequence>MNVSFLARFMFFWCRHLEFYGNFDKPCLALRPSAKDQAKMITKVEVDSPISSMRGRAGALSSRPSSIEPGSCETKTVGLGLSCAEEVGWGWGWGWV</sequence>
<evidence type="ECO:0000313" key="1">
    <source>
        <dbReference type="EMBL" id="KAI3770346.1"/>
    </source>
</evidence>
<dbReference type="Proteomes" id="UP001055879">
    <property type="component" value="Linkage Group LG01"/>
</dbReference>
<comment type="caution">
    <text evidence="1">The sequence shown here is derived from an EMBL/GenBank/DDBJ whole genome shotgun (WGS) entry which is preliminary data.</text>
</comment>
<proteinExistence type="predicted"/>
<evidence type="ECO:0000313" key="2">
    <source>
        <dbReference type="Proteomes" id="UP001055879"/>
    </source>
</evidence>
<gene>
    <name evidence="1" type="ORF">L6452_01474</name>
</gene>
<keyword evidence="2" id="KW-1185">Reference proteome</keyword>
<accession>A0ACB9FH83</accession>